<evidence type="ECO:0000313" key="2">
    <source>
        <dbReference type="EMBL" id="MBF4769177.1"/>
    </source>
</evidence>
<dbReference type="GO" id="GO:0016020">
    <property type="term" value="C:membrane"/>
    <property type="evidence" value="ECO:0007669"/>
    <property type="project" value="InterPro"/>
</dbReference>
<sequence length="874" mass="98860">MSPARQDASTRARRRFLRESGWFDHDWYSARTAATFGSPDDALRHFLASSGGIAPNPALAALQAATQARPSTDAHDDVPSEDDPQLRREVALVASSGLFDADFYRAVNPDMRHSRDPLLHYCRVGWREGRQPSADFDTWHYWSTHLTPEVEGVNPLVHHILVGQPAGWSTKAGWRPALPGADLRGPRPVRRACLFAGYDANGRIDETLVGYVRELARHADVYFLADCYIEDTELEKLAEVTTAAWAIPQGAYDFGSWSTLARDLVGWEALETYDEVLFVNDSCYLLKPLDEVFEQMDRSVCDWWGLQATKGVARTAEPVQDVTVAPIPLSHVRDHLLEQFAAEPEYDFLVGSYFLAFRGPVITDSGFRRLLDSVCRQRSKRAIVHKYEIGLTNYLISQGHSFDTFVDSLYPFQPVFTNQYFRLLERGFPLLKKYFLYENHYDTPDLENWKERITAVVPGAPVDVIEQNLLRTAPDDRLRRSFSIVTQPDGSVHVPCLLSREEFHEADRLVPTFDHWWAFLVSPDGELSASCRAVFEEVHDDPSLKKIVLTRSLRLGLSGENVVVVPLQSPEGQRLLLRSGVVLVPGRTEETLPWPLNHRHRVIALPSGVAAERRSPARFDVRPVRRAPTSRLQAFVASSAVDCVAAASHHYPVHYDLGWVSGLPANDFLVMPTNRLPDEILAEQQQIEELLGRRRLVAFLPTRDPRAADCLTPDELDWLRSWCRQHDAVVGVREDPHSRDRATWRALRGQAIDLSHDRFRHTVAVLRSAAALVTGRPGVALDFTITGRPVVPFLPGAPDERDTSYFALDQMMPAPVCRDTAQLRRAFDELLSPPEPPDDHHYRRVRDLFHEHLDHHSAARVVRRVRELVLQDAG</sequence>
<dbReference type="InterPro" id="IPR007739">
    <property type="entry name" value="RgpF"/>
</dbReference>
<evidence type="ECO:0000256" key="1">
    <source>
        <dbReference type="SAM" id="MobiDB-lite"/>
    </source>
</evidence>
<comment type="caution">
    <text evidence="2">The sequence shown here is derived from an EMBL/GenBank/DDBJ whole genome shotgun (WGS) entry which is preliminary data.</text>
</comment>
<organism evidence="2 3">
    <name type="scientific">Nocardioides agariphilus</name>
    <dbReference type="NCBI Taxonomy" id="433664"/>
    <lineage>
        <taxon>Bacteria</taxon>
        <taxon>Bacillati</taxon>
        <taxon>Actinomycetota</taxon>
        <taxon>Actinomycetes</taxon>
        <taxon>Propionibacteriales</taxon>
        <taxon>Nocardioidaceae</taxon>
        <taxon>Nocardioides</taxon>
    </lineage>
</organism>
<name>A0A930VR58_9ACTN</name>
<reference evidence="2" key="1">
    <citation type="submission" date="2020-11" db="EMBL/GenBank/DDBJ databases">
        <title>Nocardioides cynanchi sp. nov., isolated from soil of rhizosphere of Cynanchum wilfordii.</title>
        <authorList>
            <person name="Lee J.-S."/>
            <person name="Suh M.K."/>
            <person name="Kim J.-S."/>
        </authorList>
    </citation>
    <scope>NUCLEOTIDE SEQUENCE</scope>
    <source>
        <strain evidence="2">KCTC 19276</strain>
    </source>
</reference>
<evidence type="ECO:0000313" key="3">
    <source>
        <dbReference type="Proteomes" id="UP000660668"/>
    </source>
</evidence>
<feature type="compositionally biased region" description="Basic and acidic residues" evidence="1">
    <location>
        <begin position="72"/>
        <end position="84"/>
    </location>
</feature>
<dbReference type="Gene3D" id="3.40.50.12580">
    <property type="match status" value="1"/>
</dbReference>
<dbReference type="InterPro" id="IPR043148">
    <property type="entry name" value="TagF_C"/>
</dbReference>
<dbReference type="Pfam" id="PF04464">
    <property type="entry name" value="Glyphos_transf"/>
    <property type="match status" value="1"/>
</dbReference>
<dbReference type="RefSeq" id="WP_194697317.1">
    <property type="nucleotide sequence ID" value="NZ_JADKPO010000021.1"/>
</dbReference>
<protein>
    <submittedName>
        <fullName evidence="2">CDP-glycerol glycerophosphotransferase family protein</fullName>
    </submittedName>
</protein>
<accession>A0A930VR58</accession>
<keyword evidence="3" id="KW-1185">Reference proteome</keyword>
<dbReference type="EMBL" id="JADKPO010000021">
    <property type="protein sequence ID" value="MBF4769177.1"/>
    <property type="molecule type" value="Genomic_DNA"/>
</dbReference>
<dbReference type="InterPro" id="IPR007554">
    <property type="entry name" value="Glycerophosphate_synth"/>
</dbReference>
<dbReference type="Pfam" id="PF05045">
    <property type="entry name" value="RgpF"/>
    <property type="match status" value="1"/>
</dbReference>
<dbReference type="AlphaFoldDB" id="A0A930VR58"/>
<gene>
    <name evidence="2" type="ORF">ISU10_15520</name>
</gene>
<feature type="region of interest" description="Disordered" evidence="1">
    <location>
        <begin position="63"/>
        <end position="84"/>
    </location>
</feature>
<dbReference type="Proteomes" id="UP000660668">
    <property type="component" value="Unassembled WGS sequence"/>
</dbReference>
<dbReference type="GO" id="GO:0047355">
    <property type="term" value="F:CDP-glycerol glycerophosphotransferase activity"/>
    <property type="evidence" value="ECO:0007669"/>
    <property type="project" value="InterPro"/>
</dbReference>
<proteinExistence type="predicted"/>